<dbReference type="RefSeq" id="WP_123925618.1">
    <property type="nucleotide sequence ID" value="NZ_JBPSDP010000012.1"/>
</dbReference>
<evidence type="ECO:0000313" key="3">
    <source>
        <dbReference type="EMBL" id="RPA65801.1"/>
    </source>
</evidence>
<comment type="caution">
    <text evidence="3">The sequence shown here is derived from an EMBL/GenBank/DDBJ whole genome shotgun (WGS) entry which is preliminary data.</text>
</comment>
<accession>A0A3N4H380</accession>
<dbReference type="Proteomes" id="UP000267536">
    <property type="component" value="Unassembled WGS sequence"/>
</dbReference>
<evidence type="ECO:0000313" key="4">
    <source>
        <dbReference type="Proteomes" id="UP000267536"/>
    </source>
</evidence>
<sequence length="559" mass="63564">MDLPPCGRSLGGHTCTEVGEHFCVPRADHAQRFIETALKHTKGRFARTAFTLLYFQREEIVRPLFGTVVWDEEHECYRRRYRIAWIEIARKNGKSELLAAIMLTVFFCDGEYGAELFSIARDRKQAALIFDVAVQMIKFNPALAKLCKIIPSQRRIIKTNSNSIYQVLANDAAGALGSNPSAVAADEILAWHDGGMWEALRTGMGSLARVQPLFVAATTAGYDTESFGHKEHTEMLRVAEDPSYMPHCFSYIRALPRDADAFDEDNWSIANPALKTPDNPDGFLSMQSMREMALEAKNNPLKLNGFLQFQQNQWTNQAVRWMPMHLFDGSRGTVYRSAPDTMEQFAGRECWMGIDLAGRQDLTSICYLFPDGESCDVVWRHFCPEGALTRLDERNSGRFSREFVTEGWLTVTEGDVLDFEKVYAQIEEDSRRFRILGADMDVWSSAPVLQALEERLYTEIFAYANDFKHMSDSMHRILELTTEKKFRWHGNPLARWCFDAVQARIAAYDPNLIRPDKPNRDTESKRIDAVPAAIMAVNAWQGRGTASTSYYADNDVMTL</sequence>
<dbReference type="InterPro" id="IPR005021">
    <property type="entry name" value="Terminase_largesu-like"/>
</dbReference>
<dbReference type="OrthoDB" id="3197057at2"/>
<dbReference type="EMBL" id="RKMH01000002">
    <property type="protein sequence ID" value="RPA65801.1"/>
    <property type="molecule type" value="Genomic_DNA"/>
</dbReference>
<proteinExistence type="predicted"/>
<dbReference type="InterPro" id="IPR046462">
    <property type="entry name" value="TerL_nuclease"/>
</dbReference>
<evidence type="ECO:0000259" key="2">
    <source>
        <dbReference type="Pfam" id="PF20441"/>
    </source>
</evidence>
<dbReference type="PANTHER" id="PTHR41287">
    <property type="match status" value="1"/>
</dbReference>
<gene>
    <name evidence="3" type="ORF">EF294_03430</name>
</gene>
<dbReference type="PANTHER" id="PTHR41287:SF1">
    <property type="entry name" value="PROTEIN YMFN"/>
    <property type="match status" value="1"/>
</dbReference>
<dbReference type="Gene3D" id="3.40.50.300">
    <property type="entry name" value="P-loop containing nucleotide triphosphate hydrolases"/>
    <property type="match status" value="1"/>
</dbReference>
<dbReference type="Pfam" id="PF03354">
    <property type="entry name" value="TerL_ATPase"/>
    <property type="match status" value="1"/>
</dbReference>
<protein>
    <submittedName>
        <fullName evidence="3">Terminase large subunit</fullName>
    </submittedName>
</protein>
<feature type="domain" description="Terminase large subunit-like endonuclease" evidence="2">
    <location>
        <begin position="249"/>
        <end position="538"/>
    </location>
</feature>
<dbReference type="AlphaFoldDB" id="A0A3N4H380"/>
<reference evidence="3 4" key="1">
    <citation type="submission" date="2018-11" db="EMBL/GenBank/DDBJ databases">
        <title>Draft genome sequence of Gordonia sp. RS15-1S isolated from rice stems.</title>
        <authorList>
            <person name="Muangham S."/>
        </authorList>
    </citation>
    <scope>NUCLEOTIDE SEQUENCE [LARGE SCALE GENOMIC DNA]</scope>
    <source>
        <strain evidence="3 4">RS15-1S</strain>
    </source>
</reference>
<keyword evidence="4" id="KW-1185">Reference proteome</keyword>
<organism evidence="3 4">
    <name type="scientific">Gordonia oryzae</name>
    <dbReference type="NCBI Taxonomy" id="2487349"/>
    <lineage>
        <taxon>Bacteria</taxon>
        <taxon>Bacillati</taxon>
        <taxon>Actinomycetota</taxon>
        <taxon>Actinomycetes</taxon>
        <taxon>Mycobacteriales</taxon>
        <taxon>Gordoniaceae</taxon>
        <taxon>Gordonia</taxon>
    </lineage>
</organism>
<dbReference type="Pfam" id="PF20441">
    <property type="entry name" value="TerL_nuclease"/>
    <property type="match status" value="1"/>
</dbReference>
<dbReference type="InterPro" id="IPR046461">
    <property type="entry name" value="TerL_ATPase"/>
</dbReference>
<dbReference type="GO" id="GO:0004519">
    <property type="term" value="F:endonuclease activity"/>
    <property type="evidence" value="ECO:0007669"/>
    <property type="project" value="InterPro"/>
</dbReference>
<name>A0A3N4H380_9ACTN</name>
<dbReference type="InterPro" id="IPR027417">
    <property type="entry name" value="P-loop_NTPase"/>
</dbReference>
<feature type="domain" description="Terminase large subunit-like ATPase" evidence="1">
    <location>
        <begin position="75"/>
        <end position="231"/>
    </location>
</feature>
<evidence type="ECO:0000259" key="1">
    <source>
        <dbReference type="Pfam" id="PF03354"/>
    </source>
</evidence>